<evidence type="ECO:0000313" key="1">
    <source>
        <dbReference type="EMBL" id="GMN65275.1"/>
    </source>
</evidence>
<reference evidence="1" key="1">
    <citation type="submission" date="2023-07" db="EMBL/GenBank/DDBJ databases">
        <title>draft genome sequence of fig (Ficus carica).</title>
        <authorList>
            <person name="Takahashi T."/>
            <person name="Nishimura K."/>
        </authorList>
    </citation>
    <scope>NUCLEOTIDE SEQUENCE</scope>
</reference>
<name>A0AA88E2L3_FICCA</name>
<gene>
    <name evidence="1" type="ORF">TIFTF001_034341</name>
</gene>
<sequence>MQLDANAYRILISCFVLWAKYYCAELLFRVFQNLYRMKKTPSLTGSYYFQGYQGTFIVGCPDSDKNYKYLLFHAAGRWLSGRLDYAQVPSGERVPLTFRRGYVWTQGPHAETINLERIEKLQEKADPERNQN</sequence>
<accession>A0AA88E2L3</accession>
<organism evidence="1 2">
    <name type="scientific">Ficus carica</name>
    <name type="common">Common fig</name>
    <dbReference type="NCBI Taxonomy" id="3494"/>
    <lineage>
        <taxon>Eukaryota</taxon>
        <taxon>Viridiplantae</taxon>
        <taxon>Streptophyta</taxon>
        <taxon>Embryophyta</taxon>
        <taxon>Tracheophyta</taxon>
        <taxon>Spermatophyta</taxon>
        <taxon>Magnoliopsida</taxon>
        <taxon>eudicotyledons</taxon>
        <taxon>Gunneridae</taxon>
        <taxon>Pentapetalae</taxon>
        <taxon>rosids</taxon>
        <taxon>fabids</taxon>
        <taxon>Rosales</taxon>
        <taxon>Moraceae</taxon>
        <taxon>Ficeae</taxon>
        <taxon>Ficus</taxon>
    </lineage>
</organism>
<proteinExistence type="predicted"/>
<comment type="caution">
    <text evidence="1">The sequence shown here is derived from an EMBL/GenBank/DDBJ whole genome shotgun (WGS) entry which is preliminary data.</text>
</comment>
<dbReference type="EMBL" id="BTGU01000223">
    <property type="protein sequence ID" value="GMN65275.1"/>
    <property type="molecule type" value="Genomic_DNA"/>
</dbReference>
<keyword evidence="2" id="KW-1185">Reference proteome</keyword>
<evidence type="ECO:0000313" key="2">
    <source>
        <dbReference type="Proteomes" id="UP001187192"/>
    </source>
</evidence>
<dbReference type="AlphaFoldDB" id="A0AA88E2L3"/>
<protein>
    <submittedName>
        <fullName evidence="1">Uncharacterized protein</fullName>
    </submittedName>
</protein>
<dbReference type="Proteomes" id="UP001187192">
    <property type="component" value="Unassembled WGS sequence"/>
</dbReference>